<proteinExistence type="predicted"/>
<feature type="region of interest" description="Disordered" evidence="1">
    <location>
        <begin position="243"/>
        <end position="307"/>
    </location>
</feature>
<evidence type="ECO:0000313" key="3">
    <source>
        <dbReference type="EMBL" id="KAF2727766.1"/>
    </source>
</evidence>
<dbReference type="EMBL" id="ML996313">
    <property type="protein sequence ID" value="KAF2727766.1"/>
    <property type="molecule type" value="Genomic_DNA"/>
</dbReference>
<evidence type="ECO:0000256" key="1">
    <source>
        <dbReference type="SAM" id="MobiDB-lite"/>
    </source>
</evidence>
<feature type="compositionally biased region" description="Basic and acidic residues" evidence="1">
    <location>
        <begin position="279"/>
        <end position="301"/>
    </location>
</feature>
<gene>
    <name evidence="3" type="ORF">EJ04DRAFT_557174</name>
</gene>
<keyword evidence="2" id="KW-0732">Signal</keyword>
<name>A0A9P4QMY9_9PLEO</name>
<feature type="compositionally biased region" description="Basic and acidic residues" evidence="1">
    <location>
        <begin position="247"/>
        <end position="261"/>
    </location>
</feature>
<evidence type="ECO:0000256" key="2">
    <source>
        <dbReference type="SAM" id="SignalP"/>
    </source>
</evidence>
<keyword evidence="4" id="KW-1185">Reference proteome</keyword>
<feature type="compositionally biased region" description="Basic and acidic residues" evidence="1">
    <location>
        <begin position="179"/>
        <end position="218"/>
    </location>
</feature>
<feature type="region of interest" description="Disordered" evidence="1">
    <location>
        <begin position="167"/>
        <end position="219"/>
    </location>
</feature>
<protein>
    <submittedName>
        <fullName evidence="3">Uncharacterized protein</fullName>
    </submittedName>
</protein>
<feature type="signal peptide" evidence="2">
    <location>
        <begin position="1"/>
        <end position="21"/>
    </location>
</feature>
<feature type="region of interest" description="Disordered" evidence="1">
    <location>
        <begin position="409"/>
        <end position="428"/>
    </location>
</feature>
<dbReference type="Proteomes" id="UP000799444">
    <property type="component" value="Unassembled WGS sequence"/>
</dbReference>
<comment type="caution">
    <text evidence="3">The sequence shown here is derived from an EMBL/GenBank/DDBJ whole genome shotgun (WGS) entry which is preliminary data.</text>
</comment>
<sequence>MVALEYILSLGILFLFQTSSAAPSISGNLDSLSLLAIGGNLSLRDLNARDGPDLEIRGVVGGRKKRFVISRQNNGNNGNQNDMCCTNMAKSDCTKNKPQGYLQRSDCSCQVCPKGKKPNPNKTGCEDDKDVCPAGQKKNEATGKCETIDPKKGKCPNGQVLDEALGGQTANTENPSCVPDDRSKCKAGEIPETRASGDMDTNKQVKCGKEPVDKKKCDPSTQYVATEIMDNFDGTFSATQSCKRTKRYSDAKTEKMKEVQPKKKAVWDSPEGQQQRQRKKDDAAREEERIKKGEMEREEQRRRPRKKSRMGYCLPLAAFMEAGMSSLGLKRSIDDVAFFNATLALAKRDDATINDDDMHEWSTEYFDEDFVQSEEIADSWPADAVFNWDIGTIDANEWVRIYVQKQEEHGKRDLVDGEQQLEGRDGIA</sequence>
<evidence type="ECO:0000313" key="4">
    <source>
        <dbReference type="Proteomes" id="UP000799444"/>
    </source>
</evidence>
<organism evidence="3 4">
    <name type="scientific">Polyplosphaeria fusca</name>
    <dbReference type="NCBI Taxonomy" id="682080"/>
    <lineage>
        <taxon>Eukaryota</taxon>
        <taxon>Fungi</taxon>
        <taxon>Dikarya</taxon>
        <taxon>Ascomycota</taxon>
        <taxon>Pezizomycotina</taxon>
        <taxon>Dothideomycetes</taxon>
        <taxon>Pleosporomycetidae</taxon>
        <taxon>Pleosporales</taxon>
        <taxon>Tetraplosphaeriaceae</taxon>
        <taxon>Polyplosphaeria</taxon>
    </lineage>
</organism>
<dbReference type="OrthoDB" id="3773350at2759"/>
<feature type="chain" id="PRO_5040366183" evidence="2">
    <location>
        <begin position="22"/>
        <end position="428"/>
    </location>
</feature>
<dbReference type="AlphaFoldDB" id="A0A9P4QMY9"/>
<accession>A0A9P4QMY9</accession>
<reference evidence="3" key="1">
    <citation type="journal article" date="2020" name="Stud. Mycol.">
        <title>101 Dothideomycetes genomes: a test case for predicting lifestyles and emergence of pathogens.</title>
        <authorList>
            <person name="Haridas S."/>
            <person name="Albert R."/>
            <person name="Binder M."/>
            <person name="Bloem J."/>
            <person name="Labutti K."/>
            <person name="Salamov A."/>
            <person name="Andreopoulos B."/>
            <person name="Baker S."/>
            <person name="Barry K."/>
            <person name="Bills G."/>
            <person name="Bluhm B."/>
            <person name="Cannon C."/>
            <person name="Castanera R."/>
            <person name="Culley D."/>
            <person name="Daum C."/>
            <person name="Ezra D."/>
            <person name="Gonzalez J."/>
            <person name="Henrissat B."/>
            <person name="Kuo A."/>
            <person name="Liang C."/>
            <person name="Lipzen A."/>
            <person name="Lutzoni F."/>
            <person name="Magnuson J."/>
            <person name="Mondo S."/>
            <person name="Nolan M."/>
            <person name="Ohm R."/>
            <person name="Pangilinan J."/>
            <person name="Park H.-J."/>
            <person name="Ramirez L."/>
            <person name="Alfaro M."/>
            <person name="Sun H."/>
            <person name="Tritt A."/>
            <person name="Yoshinaga Y."/>
            <person name="Zwiers L.-H."/>
            <person name="Turgeon B."/>
            <person name="Goodwin S."/>
            <person name="Spatafora J."/>
            <person name="Crous P."/>
            <person name="Grigoriev I."/>
        </authorList>
    </citation>
    <scope>NUCLEOTIDE SEQUENCE</scope>
    <source>
        <strain evidence="3">CBS 125425</strain>
    </source>
</reference>